<name>L9LCL6_TUPCH</name>
<organism evidence="1 2">
    <name type="scientific">Tupaia chinensis</name>
    <name type="common">Chinese tree shrew</name>
    <name type="synonym">Tupaia belangeri chinensis</name>
    <dbReference type="NCBI Taxonomy" id="246437"/>
    <lineage>
        <taxon>Eukaryota</taxon>
        <taxon>Metazoa</taxon>
        <taxon>Chordata</taxon>
        <taxon>Craniata</taxon>
        <taxon>Vertebrata</taxon>
        <taxon>Euteleostomi</taxon>
        <taxon>Mammalia</taxon>
        <taxon>Eutheria</taxon>
        <taxon>Euarchontoglires</taxon>
        <taxon>Scandentia</taxon>
        <taxon>Tupaiidae</taxon>
        <taxon>Tupaia</taxon>
    </lineage>
</organism>
<gene>
    <name evidence="1" type="ORF">TREES_T100006231</name>
</gene>
<evidence type="ECO:0000313" key="1">
    <source>
        <dbReference type="EMBL" id="ELW71472.1"/>
    </source>
</evidence>
<proteinExistence type="predicted"/>
<evidence type="ECO:0000313" key="2">
    <source>
        <dbReference type="Proteomes" id="UP000011518"/>
    </source>
</evidence>
<reference evidence="2" key="2">
    <citation type="journal article" date="2013" name="Nat. Commun.">
        <title>Genome of the Chinese tree shrew.</title>
        <authorList>
            <person name="Fan Y."/>
            <person name="Huang Z.Y."/>
            <person name="Cao C.C."/>
            <person name="Chen C.S."/>
            <person name="Chen Y.X."/>
            <person name="Fan D.D."/>
            <person name="He J."/>
            <person name="Hou H.L."/>
            <person name="Hu L."/>
            <person name="Hu X.T."/>
            <person name="Jiang X.T."/>
            <person name="Lai R."/>
            <person name="Lang Y.S."/>
            <person name="Liang B."/>
            <person name="Liao S.G."/>
            <person name="Mu D."/>
            <person name="Ma Y.Y."/>
            <person name="Niu Y.Y."/>
            <person name="Sun X.Q."/>
            <person name="Xia J.Q."/>
            <person name="Xiao J."/>
            <person name="Xiong Z.Q."/>
            <person name="Xu L."/>
            <person name="Yang L."/>
            <person name="Zhang Y."/>
            <person name="Zhao W."/>
            <person name="Zhao X.D."/>
            <person name="Zheng Y.T."/>
            <person name="Zhou J.M."/>
            <person name="Zhu Y.B."/>
            <person name="Zhang G.J."/>
            <person name="Wang J."/>
            <person name="Yao Y.G."/>
        </authorList>
    </citation>
    <scope>NUCLEOTIDE SEQUENCE [LARGE SCALE GENOMIC DNA]</scope>
</reference>
<accession>L9LCL6</accession>
<dbReference type="Proteomes" id="UP000011518">
    <property type="component" value="Unassembled WGS sequence"/>
</dbReference>
<keyword evidence="2" id="KW-1185">Reference proteome</keyword>
<sequence length="68" mass="7922">MLFAVILKGCVQNRLFLKQLKIKSWREGGVEEAIRMRSRHTSVFWIGDSPTLPHLNEMILSKDRGINR</sequence>
<dbReference type="EMBL" id="KB320462">
    <property type="protein sequence ID" value="ELW71472.1"/>
    <property type="molecule type" value="Genomic_DNA"/>
</dbReference>
<reference evidence="2" key="1">
    <citation type="submission" date="2012-07" db="EMBL/GenBank/DDBJ databases">
        <title>Genome of the Chinese tree shrew, a rising model animal genetically related to primates.</title>
        <authorList>
            <person name="Zhang G."/>
            <person name="Fan Y."/>
            <person name="Yao Y."/>
            <person name="Huang Z."/>
        </authorList>
    </citation>
    <scope>NUCLEOTIDE SEQUENCE [LARGE SCALE GENOMIC DNA]</scope>
</reference>
<dbReference type="AlphaFoldDB" id="L9LCL6"/>
<dbReference type="InParanoid" id="L9LCL6"/>
<protein>
    <submittedName>
        <fullName evidence="1">Uncharacterized protein</fullName>
    </submittedName>
</protein>